<evidence type="ECO:0000256" key="5">
    <source>
        <dbReference type="ARBA" id="ARBA00023242"/>
    </source>
</evidence>
<dbReference type="PROSITE" id="PS50076">
    <property type="entry name" value="DNAJ_2"/>
    <property type="match status" value="1"/>
</dbReference>
<dbReference type="GO" id="GO:0000390">
    <property type="term" value="P:spliceosomal complex disassembly"/>
    <property type="evidence" value="ECO:0007669"/>
    <property type="project" value="TreeGrafter"/>
</dbReference>
<dbReference type="RefSeq" id="XP_069225279.1">
    <property type="nucleotide sequence ID" value="XM_069377647.1"/>
</dbReference>
<comment type="caution">
    <text evidence="8">The sequence shown here is derived from an EMBL/GenBank/DDBJ whole genome shotgun (WGS) entry which is preliminary data.</text>
</comment>
<feature type="compositionally biased region" description="Polar residues" evidence="6">
    <location>
        <begin position="290"/>
        <end position="304"/>
    </location>
</feature>
<dbReference type="CDD" id="cd06257">
    <property type="entry name" value="DnaJ"/>
    <property type="match status" value="1"/>
</dbReference>
<dbReference type="SMART" id="SM00271">
    <property type="entry name" value="DnaJ"/>
    <property type="match status" value="1"/>
</dbReference>
<dbReference type="GO" id="GO:0005681">
    <property type="term" value="C:spliceosomal complex"/>
    <property type="evidence" value="ECO:0007669"/>
    <property type="project" value="TreeGrafter"/>
</dbReference>
<dbReference type="GeneID" id="96010485"/>
<feature type="region of interest" description="Disordered" evidence="6">
    <location>
        <begin position="136"/>
        <end position="167"/>
    </location>
</feature>
<keyword evidence="9" id="KW-1185">Reference proteome</keyword>
<dbReference type="Proteomes" id="UP000803884">
    <property type="component" value="Unassembled WGS sequence"/>
</dbReference>
<organism evidence="8 9">
    <name type="scientific">Cladosporium halotolerans</name>
    <dbReference type="NCBI Taxonomy" id="1052096"/>
    <lineage>
        <taxon>Eukaryota</taxon>
        <taxon>Fungi</taxon>
        <taxon>Dikarya</taxon>
        <taxon>Ascomycota</taxon>
        <taxon>Pezizomycotina</taxon>
        <taxon>Dothideomycetes</taxon>
        <taxon>Dothideomycetidae</taxon>
        <taxon>Cladosporiales</taxon>
        <taxon>Cladosporiaceae</taxon>
        <taxon>Cladosporium</taxon>
    </lineage>
</organism>
<keyword evidence="5" id="KW-0539">Nucleus</keyword>
<reference evidence="8 9" key="1">
    <citation type="journal article" date="2020" name="Microbiol. Resour. Announc.">
        <title>Draft Genome Sequence of a Cladosporium Species Isolated from the Mesophotic Ascidian Didemnum maculosum.</title>
        <authorList>
            <person name="Gioti A."/>
            <person name="Siaperas R."/>
            <person name="Nikolaivits E."/>
            <person name="Le Goff G."/>
            <person name="Ouazzani J."/>
            <person name="Kotoulas G."/>
            <person name="Topakas E."/>
        </authorList>
    </citation>
    <scope>NUCLEOTIDE SEQUENCE [LARGE SCALE GENOMIC DNA]</scope>
    <source>
        <strain evidence="8 9">TM138-S3</strain>
    </source>
</reference>
<gene>
    <name evidence="8" type="ORF">WHR41_09043</name>
</gene>
<dbReference type="Pfam" id="PF00226">
    <property type="entry name" value="DnaJ"/>
    <property type="match status" value="1"/>
</dbReference>
<dbReference type="PANTHER" id="PTHR44313">
    <property type="entry name" value="DNAJ HOMOLOG SUBFAMILY C MEMBER 17"/>
    <property type="match status" value="1"/>
</dbReference>
<dbReference type="PANTHER" id="PTHR44313:SF1">
    <property type="entry name" value="DNAJ HOMOLOG SUBFAMILY C MEMBER 17"/>
    <property type="match status" value="1"/>
</dbReference>
<dbReference type="InterPro" id="IPR052094">
    <property type="entry name" value="Pre-mRNA-splicing_ERAD"/>
</dbReference>
<feature type="compositionally biased region" description="Polar residues" evidence="6">
    <location>
        <begin position="332"/>
        <end position="350"/>
    </location>
</feature>
<evidence type="ECO:0000313" key="8">
    <source>
        <dbReference type="EMBL" id="KAL1582172.1"/>
    </source>
</evidence>
<dbReference type="GO" id="GO:0005737">
    <property type="term" value="C:cytoplasm"/>
    <property type="evidence" value="ECO:0007669"/>
    <property type="project" value="UniProtKB-SubCell"/>
</dbReference>
<dbReference type="EMBL" id="JAAQHG020000061">
    <property type="protein sequence ID" value="KAL1582172.1"/>
    <property type="molecule type" value="Genomic_DNA"/>
</dbReference>
<dbReference type="AlphaFoldDB" id="A0AB34KEG7"/>
<comment type="subcellular location">
    <subcellularLocation>
        <location evidence="2">Cytoplasm</location>
    </subcellularLocation>
    <subcellularLocation>
        <location evidence="1">Nucleus</location>
    </subcellularLocation>
</comment>
<evidence type="ECO:0000256" key="1">
    <source>
        <dbReference type="ARBA" id="ARBA00004123"/>
    </source>
</evidence>
<dbReference type="PRINTS" id="PR00625">
    <property type="entry name" value="JDOMAIN"/>
</dbReference>
<accession>A0AB34KEG7</accession>
<name>A0AB34KEG7_9PEZI</name>
<keyword evidence="4" id="KW-0143">Chaperone</keyword>
<feature type="compositionally biased region" description="Basic and acidic residues" evidence="6">
    <location>
        <begin position="136"/>
        <end position="164"/>
    </location>
</feature>
<dbReference type="InterPro" id="IPR001623">
    <property type="entry name" value="DnaJ_domain"/>
</dbReference>
<evidence type="ECO:0000259" key="7">
    <source>
        <dbReference type="PROSITE" id="PS50076"/>
    </source>
</evidence>
<sequence>MANEDVKQYIDSAHDFYELLGVQPTSGEKELRSAWRKTALKYHPDKVGANQEALDKFHLLQIAYDVLSNATTKELYDNARRAREEKALRQEAFGARRKTMIDELERRESGALKRKRDELDEQEKFERELARLAADGKRRREARAEELRREAEAEMKKEEEEQRQHNTPVAATNGQVEEMDRSVRLRFPKNEETEHLDRDSVQELLSRFGKIEYTILRDKKVKLPGEKHRATYYTVLVVFVSIVGAHAMVSDFDKVKKEDKRFAVFEEVNWASGTEPQCVPKAAPRGPSPEQATTQSNPSASATPETPRAKFNASLNGEPGLRKVPSFGSFKATPTSKQTNGFASATNSPSMDEFTMMRLKNAEKRRLEEKIRREEAEAAGEK</sequence>
<evidence type="ECO:0000256" key="4">
    <source>
        <dbReference type="ARBA" id="ARBA00023186"/>
    </source>
</evidence>
<proteinExistence type="predicted"/>
<protein>
    <recommendedName>
        <fullName evidence="7">J domain-containing protein</fullName>
    </recommendedName>
</protein>
<evidence type="ECO:0000256" key="2">
    <source>
        <dbReference type="ARBA" id="ARBA00004496"/>
    </source>
</evidence>
<dbReference type="SUPFAM" id="SSF46565">
    <property type="entry name" value="Chaperone J-domain"/>
    <property type="match status" value="1"/>
</dbReference>
<dbReference type="PROSITE" id="PS00636">
    <property type="entry name" value="DNAJ_1"/>
    <property type="match status" value="1"/>
</dbReference>
<feature type="domain" description="J" evidence="7">
    <location>
        <begin position="15"/>
        <end position="80"/>
    </location>
</feature>
<evidence type="ECO:0000256" key="3">
    <source>
        <dbReference type="ARBA" id="ARBA00022490"/>
    </source>
</evidence>
<evidence type="ECO:0000256" key="6">
    <source>
        <dbReference type="SAM" id="MobiDB-lite"/>
    </source>
</evidence>
<keyword evidence="3" id="KW-0963">Cytoplasm</keyword>
<dbReference type="Gene3D" id="1.10.287.110">
    <property type="entry name" value="DnaJ domain"/>
    <property type="match status" value="1"/>
</dbReference>
<evidence type="ECO:0000313" key="9">
    <source>
        <dbReference type="Proteomes" id="UP000803884"/>
    </source>
</evidence>
<feature type="region of interest" description="Disordered" evidence="6">
    <location>
        <begin position="275"/>
        <end position="354"/>
    </location>
</feature>
<dbReference type="InterPro" id="IPR036869">
    <property type="entry name" value="J_dom_sf"/>
</dbReference>
<dbReference type="InterPro" id="IPR018253">
    <property type="entry name" value="DnaJ_domain_CS"/>
</dbReference>